<dbReference type="InterPro" id="IPR025326">
    <property type="entry name" value="DUF4232"/>
</dbReference>
<feature type="region of interest" description="Disordered" evidence="1">
    <location>
        <begin position="33"/>
        <end position="117"/>
    </location>
</feature>
<dbReference type="OrthoDB" id="3854042at2"/>
<dbReference type="AlphaFoldDB" id="A0A420V3X4"/>
<gene>
    <name evidence="4" type="ORF">SFRA_012990</name>
</gene>
<feature type="compositionally biased region" description="Gly residues" evidence="1">
    <location>
        <begin position="61"/>
        <end position="79"/>
    </location>
</feature>
<dbReference type="EMBL" id="JNAD02000005">
    <property type="protein sequence ID" value="RKM95924.1"/>
    <property type="molecule type" value="Genomic_DNA"/>
</dbReference>
<proteinExistence type="predicted"/>
<feature type="signal peptide" evidence="2">
    <location>
        <begin position="1"/>
        <end position="30"/>
    </location>
</feature>
<keyword evidence="2" id="KW-0732">Signal</keyword>
<evidence type="ECO:0000256" key="1">
    <source>
        <dbReference type="SAM" id="MobiDB-lite"/>
    </source>
</evidence>
<evidence type="ECO:0000259" key="3">
    <source>
        <dbReference type="Pfam" id="PF14016"/>
    </source>
</evidence>
<organism evidence="4 5">
    <name type="scientific">Streptomyces xinghaiensis</name>
    <dbReference type="NCBI Taxonomy" id="1038928"/>
    <lineage>
        <taxon>Bacteria</taxon>
        <taxon>Bacillati</taxon>
        <taxon>Actinomycetota</taxon>
        <taxon>Actinomycetes</taxon>
        <taxon>Kitasatosporales</taxon>
        <taxon>Streptomycetaceae</taxon>
        <taxon>Streptomyces</taxon>
    </lineage>
</organism>
<keyword evidence="5" id="KW-1185">Reference proteome</keyword>
<dbReference type="PROSITE" id="PS51257">
    <property type="entry name" value="PROKAR_LIPOPROTEIN"/>
    <property type="match status" value="1"/>
</dbReference>
<protein>
    <submittedName>
        <fullName evidence="4">DUF4232 domain-containing protein</fullName>
    </submittedName>
</protein>
<feature type="compositionally biased region" description="Low complexity" evidence="1">
    <location>
        <begin position="98"/>
        <end position="108"/>
    </location>
</feature>
<comment type="caution">
    <text evidence="4">The sequence shown here is derived from an EMBL/GenBank/DDBJ whole genome shotgun (WGS) entry which is preliminary data.</text>
</comment>
<feature type="chain" id="PRO_5043190193" evidence="2">
    <location>
        <begin position="31"/>
        <end position="252"/>
    </location>
</feature>
<accession>A0A420V3X4</accession>
<dbReference type="Pfam" id="PF14016">
    <property type="entry name" value="DUF4232"/>
    <property type="match status" value="1"/>
</dbReference>
<dbReference type="Proteomes" id="UP000028058">
    <property type="component" value="Unassembled WGS sequence"/>
</dbReference>
<sequence>MSALTHRSRTRLLLTAASAAIAALSLTACADGGGVQSEGPASSSAAGEQGGGTPQEPAGEGKSGSGNGNENGNGNGNSDGDGINAVPAGSAADKDGAEGSAASGSRSGKAGRKPVTCSAANTEVTVTEVSRPINHLLLTATNTGTAPCFAYSAPLLRFDESAQSALAIVEDSKPQAVVTLAPGESAYAGVLTWVPDGGEDLRSQRLDVLFAARNGGSTGSMVKLPLPGEGVTVNDGAAVTYWQTDVESALTW</sequence>
<evidence type="ECO:0000313" key="4">
    <source>
        <dbReference type="EMBL" id="RKM95924.1"/>
    </source>
</evidence>
<evidence type="ECO:0000313" key="5">
    <source>
        <dbReference type="Proteomes" id="UP000028058"/>
    </source>
</evidence>
<name>A0A420V3X4_9ACTN</name>
<evidence type="ECO:0000256" key="2">
    <source>
        <dbReference type="SAM" id="SignalP"/>
    </source>
</evidence>
<feature type="compositionally biased region" description="Low complexity" evidence="1">
    <location>
        <begin position="37"/>
        <end position="47"/>
    </location>
</feature>
<feature type="domain" description="DUF4232" evidence="3">
    <location>
        <begin position="117"/>
        <end position="243"/>
    </location>
</feature>
<dbReference type="RefSeq" id="WP_043464877.1">
    <property type="nucleotide sequence ID" value="NZ_CP134822.1"/>
</dbReference>
<reference evidence="4 5" key="1">
    <citation type="journal article" date="2014" name="Genome Announc.">
        <title>Draft Genome Sequence of Streptomyces fradiae ATCC 19609, a Strain Highly Sensitive to Antibiotics.</title>
        <authorList>
            <person name="Bekker O.B."/>
            <person name="Klimina K.M."/>
            <person name="Vatlin A.A."/>
            <person name="Zakharevich N.V."/>
            <person name="Kasianov A.S."/>
            <person name="Danilenko V.N."/>
        </authorList>
    </citation>
    <scope>NUCLEOTIDE SEQUENCE [LARGE SCALE GENOMIC DNA]</scope>
    <source>
        <strain evidence="4 5">ATCC 19609</strain>
    </source>
</reference>